<dbReference type="InParanoid" id="K3WBF3"/>
<name>K3WBF3_GLOUD</name>
<dbReference type="Gene3D" id="3.80.10.10">
    <property type="entry name" value="Ribonuclease Inhibitor"/>
    <property type="match status" value="1"/>
</dbReference>
<keyword evidence="1" id="KW-0732">Signal</keyword>
<organism evidence="2 3">
    <name type="scientific">Globisporangium ultimum (strain ATCC 200006 / CBS 805.95 / DAOM BR144)</name>
    <name type="common">Pythium ultimum</name>
    <dbReference type="NCBI Taxonomy" id="431595"/>
    <lineage>
        <taxon>Eukaryota</taxon>
        <taxon>Sar</taxon>
        <taxon>Stramenopiles</taxon>
        <taxon>Oomycota</taxon>
        <taxon>Peronosporomycetes</taxon>
        <taxon>Pythiales</taxon>
        <taxon>Pythiaceae</taxon>
        <taxon>Globisporangium</taxon>
    </lineage>
</organism>
<evidence type="ECO:0000313" key="3">
    <source>
        <dbReference type="Proteomes" id="UP000019132"/>
    </source>
</evidence>
<reference evidence="3" key="1">
    <citation type="journal article" date="2010" name="Genome Biol.">
        <title>Genome sequence of the necrotrophic plant pathogen Pythium ultimum reveals original pathogenicity mechanisms and effector repertoire.</title>
        <authorList>
            <person name="Levesque C.A."/>
            <person name="Brouwer H."/>
            <person name="Cano L."/>
            <person name="Hamilton J.P."/>
            <person name="Holt C."/>
            <person name="Huitema E."/>
            <person name="Raffaele S."/>
            <person name="Robideau G.P."/>
            <person name="Thines M."/>
            <person name="Win J."/>
            <person name="Zerillo M.M."/>
            <person name="Beakes G.W."/>
            <person name="Boore J.L."/>
            <person name="Busam D."/>
            <person name="Dumas B."/>
            <person name="Ferriera S."/>
            <person name="Fuerstenberg S.I."/>
            <person name="Gachon C.M."/>
            <person name="Gaulin E."/>
            <person name="Govers F."/>
            <person name="Grenville-Briggs L."/>
            <person name="Horner N."/>
            <person name="Hostetler J."/>
            <person name="Jiang R.H."/>
            <person name="Johnson J."/>
            <person name="Krajaejun T."/>
            <person name="Lin H."/>
            <person name="Meijer H.J."/>
            <person name="Moore B."/>
            <person name="Morris P."/>
            <person name="Phuntmart V."/>
            <person name="Puiu D."/>
            <person name="Shetty J."/>
            <person name="Stajich J.E."/>
            <person name="Tripathy S."/>
            <person name="Wawra S."/>
            <person name="van West P."/>
            <person name="Whitty B.R."/>
            <person name="Coutinho P.M."/>
            <person name="Henrissat B."/>
            <person name="Martin F."/>
            <person name="Thomas P.D."/>
            <person name="Tyler B.M."/>
            <person name="De Vries R.P."/>
            <person name="Kamoun S."/>
            <person name="Yandell M."/>
            <person name="Tisserat N."/>
            <person name="Buell C.R."/>
        </authorList>
    </citation>
    <scope>NUCLEOTIDE SEQUENCE</scope>
    <source>
        <strain evidence="3">DAOM:BR144</strain>
    </source>
</reference>
<proteinExistence type="predicted"/>
<dbReference type="Proteomes" id="UP000019132">
    <property type="component" value="Unassembled WGS sequence"/>
</dbReference>
<dbReference type="SUPFAM" id="SSF52058">
    <property type="entry name" value="L domain-like"/>
    <property type="match status" value="1"/>
</dbReference>
<reference evidence="3" key="2">
    <citation type="submission" date="2010-04" db="EMBL/GenBank/DDBJ databases">
        <authorList>
            <person name="Buell R."/>
            <person name="Hamilton J."/>
            <person name="Hostetler J."/>
        </authorList>
    </citation>
    <scope>NUCLEOTIDE SEQUENCE [LARGE SCALE GENOMIC DNA]</scope>
    <source>
        <strain evidence="3">DAOM:BR144</strain>
    </source>
</reference>
<dbReference type="EnsemblProtists" id="PYU1_T002294">
    <property type="protein sequence ID" value="PYU1_T002294"/>
    <property type="gene ID" value="PYU1_G002291"/>
</dbReference>
<dbReference type="AlphaFoldDB" id="K3WBF3"/>
<dbReference type="VEuPathDB" id="FungiDB:PYU1_G002291"/>
<sequence length="283" mass="30439">MRRCARVTSSLLLLLALSTAAAQNATTATTANTTRCDAYDRDAPTAVTLFRSAQNANSDAVVLYPNCTAWPLSLVVEDGVPALFASALKIQVVESVPLKSGRLYLDSNAITSANLSGYSGLIHVDISSNPSLTTIAAGKIPSSVLYLYLSGSGYTTLKDIIVPDTVEHLFLGENSFEDLNFTLSTSIKELFVDGNTVAISDLENLTFPDSIETLSCTACGIDTIRGVKFPIALKTLNLTDNRIQEFEIRASDQVIFEQVLTDFDAIVQQPSCSTIKPASLRRD</sequence>
<reference evidence="2" key="3">
    <citation type="submission" date="2014-11" db="UniProtKB">
        <authorList>
            <consortium name="EnsemblProtists"/>
        </authorList>
    </citation>
    <scope>IDENTIFICATION</scope>
    <source>
        <strain evidence="2">DAOM BR144</strain>
    </source>
</reference>
<keyword evidence="3" id="KW-1185">Reference proteome</keyword>
<protein>
    <recommendedName>
        <fullName evidence="4">Leucine-rich repeat-containing N-terminal plant-type domain-containing protein</fullName>
    </recommendedName>
</protein>
<evidence type="ECO:0000313" key="2">
    <source>
        <dbReference type="EnsemblProtists" id="PYU1_T002294"/>
    </source>
</evidence>
<evidence type="ECO:0008006" key="4">
    <source>
        <dbReference type="Google" id="ProtNLM"/>
    </source>
</evidence>
<evidence type="ECO:0000256" key="1">
    <source>
        <dbReference type="SAM" id="SignalP"/>
    </source>
</evidence>
<dbReference type="HOGENOM" id="CLU_985103_0_0_1"/>
<dbReference type="InterPro" id="IPR032675">
    <property type="entry name" value="LRR_dom_sf"/>
</dbReference>
<feature type="signal peptide" evidence="1">
    <location>
        <begin position="1"/>
        <end position="22"/>
    </location>
</feature>
<feature type="chain" id="PRO_5003867781" description="Leucine-rich repeat-containing N-terminal plant-type domain-containing protein" evidence="1">
    <location>
        <begin position="23"/>
        <end position="283"/>
    </location>
</feature>
<accession>K3WBF3</accession>